<dbReference type="VEuPathDB" id="TrichDB:TRFO_37056"/>
<evidence type="ECO:0000313" key="3">
    <source>
        <dbReference type="Proteomes" id="UP000179807"/>
    </source>
</evidence>
<evidence type="ECO:0000313" key="2">
    <source>
        <dbReference type="EMBL" id="OHS96742.1"/>
    </source>
</evidence>
<comment type="caution">
    <text evidence="2">The sequence shown here is derived from an EMBL/GenBank/DDBJ whole genome shotgun (WGS) entry which is preliminary data.</text>
</comment>
<sequence>MKRRKQGSEEPTSSSKSLNENEKSHQLNSKSGLVIFPLFTAIWPKLIRNNSFYKYPHDGTIVYSSFASAVIYLANVVLAKSKISMEDIYNNIYGSWIQRKDGFFLQINPANYDFLWKSFENELKKQQWNIIIKTKYVYVLNQSIKSMNNHYIFFSDQNMTLPHKIYQIIKNNLDYGNKITFTELFEKLICQNYQCPNGQRYCITESDRNRIYRYILWLPFIEKEVISYSVNQCNTDKIKDYRITKIYEPVPCKSLPADLLTKIITIINQCDPFQCGMTLSEIISEISLYENQCSSSEVEEVLNSNPLFFNYHGYYGIRPAIEFTSEECEIQVTEKDVSFIELLYYTVLQNQPISYQVICKKMNNQYFYVNKNKCLITIDYMNKIKKQLKKMPFFLQTPEDDYFVFPKACECDFYGRLYANVIDNYNGRSFDSLRVQYSPIEAIFSCCLAKRDKKSVENSSIETKKLTSNESIIHSSLNIPIPENFHEYQDLFIGKTFVEMKNLVKIPIFEGNPPLSPSEQLFAFAIFARCGKKSEKYFSPETIASYLSGETITVGQRTVVFDNENDYSVCQIVEIVLKRSQYFVIKEKENPLDSDQYSIYMKINETSSSINYAYPSFKDLLIKVLDSLHRSENRFNPNFTLAEISDKMESQKYLISKNKVETFHNENQVANLMIQTYLGMPDFIIKNDHYGLKNWCQSVNHKPPAKPRSRITPIIQLLKKDEILRSYDETTNTFGGRSTNFGKTIKYSKIFNEKRNQVNINLMDETHFHCKVIDDRQSFSKVNNVKNVKENLKNHDNFTLNKAYQSNISSFFVKESINFQTGLTNDFCKENVEKKYVDQNTENDDTTKSPDEVLEEENILVKTMKNLSNKPYYSNQQTENKSHNRYAKFIGILADPTKRQIECDKLFSKNGITKEKLRNYQKKSFLKKRGRPRLHSCDSDDSDDDYKDEVDCEEFFKKELRKIRLN</sequence>
<reference evidence="2" key="1">
    <citation type="submission" date="2016-10" db="EMBL/GenBank/DDBJ databases">
        <authorList>
            <person name="Benchimol M."/>
            <person name="Almeida L.G."/>
            <person name="Vasconcelos A.T."/>
            <person name="Perreira-Neves A."/>
            <person name="Rosa I.A."/>
            <person name="Tasca T."/>
            <person name="Bogo M.R."/>
            <person name="de Souza W."/>
        </authorList>
    </citation>
    <scope>NUCLEOTIDE SEQUENCE [LARGE SCALE GENOMIC DNA]</scope>
    <source>
        <strain evidence="2">K</strain>
    </source>
</reference>
<protein>
    <submittedName>
        <fullName evidence="2">Uncharacterized protein</fullName>
    </submittedName>
</protein>
<organism evidence="2 3">
    <name type="scientific">Tritrichomonas foetus</name>
    <dbReference type="NCBI Taxonomy" id="1144522"/>
    <lineage>
        <taxon>Eukaryota</taxon>
        <taxon>Metamonada</taxon>
        <taxon>Parabasalia</taxon>
        <taxon>Tritrichomonadida</taxon>
        <taxon>Tritrichomonadidae</taxon>
        <taxon>Tritrichomonas</taxon>
    </lineage>
</organism>
<gene>
    <name evidence="2" type="ORF">TRFO_37056</name>
</gene>
<keyword evidence="3" id="KW-1185">Reference proteome</keyword>
<dbReference type="RefSeq" id="XP_068349879.1">
    <property type="nucleotide sequence ID" value="XM_068511206.1"/>
</dbReference>
<proteinExistence type="predicted"/>
<evidence type="ECO:0000256" key="1">
    <source>
        <dbReference type="SAM" id="MobiDB-lite"/>
    </source>
</evidence>
<dbReference type="GeneID" id="94845910"/>
<accession>A0A1J4JC29</accession>
<dbReference type="AlphaFoldDB" id="A0A1J4JC29"/>
<name>A0A1J4JC29_9EUKA</name>
<dbReference type="Proteomes" id="UP000179807">
    <property type="component" value="Unassembled WGS sequence"/>
</dbReference>
<dbReference type="EMBL" id="MLAK01001156">
    <property type="protein sequence ID" value="OHS96742.1"/>
    <property type="molecule type" value="Genomic_DNA"/>
</dbReference>
<feature type="region of interest" description="Disordered" evidence="1">
    <location>
        <begin position="1"/>
        <end position="25"/>
    </location>
</feature>